<organism evidence="1">
    <name type="scientific">marine sediment metagenome</name>
    <dbReference type="NCBI Taxonomy" id="412755"/>
    <lineage>
        <taxon>unclassified sequences</taxon>
        <taxon>metagenomes</taxon>
        <taxon>ecological metagenomes</taxon>
    </lineage>
</organism>
<comment type="caution">
    <text evidence="1">The sequence shown here is derived from an EMBL/GenBank/DDBJ whole genome shotgun (WGS) entry which is preliminary data.</text>
</comment>
<dbReference type="EMBL" id="LAZR01000836">
    <property type="protein sequence ID" value="KKN56620.1"/>
    <property type="molecule type" value="Genomic_DNA"/>
</dbReference>
<dbReference type="AlphaFoldDB" id="A0A0F9RJC6"/>
<proteinExistence type="predicted"/>
<reference evidence="1" key="1">
    <citation type="journal article" date="2015" name="Nature">
        <title>Complex archaea that bridge the gap between prokaryotes and eukaryotes.</title>
        <authorList>
            <person name="Spang A."/>
            <person name="Saw J.H."/>
            <person name="Jorgensen S.L."/>
            <person name="Zaremba-Niedzwiedzka K."/>
            <person name="Martijn J."/>
            <person name="Lind A.E."/>
            <person name="van Eijk R."/>
            <person name="Schleper C."/>
            <person name="Guy L."/>
            <person name="Ettema T.J."/>
        </authorList>
    </citation>
    <scope>NUCLEOTIDE SEQUENCE</scope>
</reference>
<name>A0A0F9RJC6_9ZZZZ</name>
<accession>A0A0F9RJC6</accession>
<sequence length="64" mass="7068">MPTQPCRENNKPGFKFGSQGKCFTYTIGNPTSRNQARNKANAQGAAIKIGQQKAKEQFIIDIKP</sequence>
<gene>
    <name evidence="1" type="ORF">LCGC14_0570320</name>
</gene>
<evidence type="ECO:0000313" key="1">
    <source>
        <dbReference type="EMBL" id="KKN56620.1"/>
    </source>
</evidence>
<protein>
    <submittedName>
        <fullName evidence="1">Uncharacterized protein</fullName>
    </submittedName>
</protein>